<sequence>MNREQPIAIGPLEVWAGLECTVNRVGDEYFDQLERNGHATRLDDLDLFAELGVRAIRYPVLWERTAPDGLESADWSWADERLGRLRELGIHPIVGLVHHGSGPRHTSLIDPAFPEKLAEFARAVAERYPWVDRYTPVNEPLTTARFSGLYGHWYPHGLDGLTFARALLTECRATVLSMRAIREVNPAAQLVQTEDMGKTYSTPLLAYQAEFENERRWLSFDLLCGRLNRSSPMWGYLCYLGIEEAELDWFLENPCPPDVLGLNYYVTSERFLDERIENYPDSSVCGNEKDQYIDIEAVRVCAEGIAGLRGLMKETWERYGLPIAVTEAHLGCTREEQLRWLYEIWQAALSMCREGVDVRGVTVWSLLGTFDWNVLLTRADGYYESGVFDVRGSHPRPTALARLVRDLAEGRQPDHPVLDVPGWWRRPVRLLYPPYSCCADGQQDNWVMGAEDWRVEKSITNSQLAITKPQPVRPLAIIGATGTLGKAFARLCDLRGIPYHLLTRQEMDITDLASVRAALTELHPWAVVNAAGYVRVDDAEREPDLCLRVNAEGPAILAAACADVGVALLTFSSDLVFDGAGATPYVESNAVAPLNVYGRSKALAEARVLKANPSALVIRTSAFFGPWDEYNFVTIALRELAAGQRFVTAEDSVVSPTYVPDLVNASLDLLIDGEYGLWHLANKSAITWTELARLAASVAGVDASGVEARPTRELGLAAARPTYSVLGSERGLLLPSLDHAMSRYFADRQQV</sequence>
<dbReference type="Pfam" id="PF04321">
    <property type="entry name" value="RmlD_sub_bind"/>
    <property type="match status" value="1"/>
</dbReference>
<dbReference type="GO" id="GO:0004553">
    <property type="term" value="F:hydrolase activity, hydrolyzing O-glycosyl compounds"/>
    <property type="evidence" value="ECO:0007669"/>
    <property type="project" value="InterPro"/>
</dbReference>
<dbReference type="Gene3D" id="3.40.50.720">
    <property type="entry name" value="NAD(P)-binding Rossmann-like Domain"/>
    <property type="match status" value="1"/>
</dbReference>
<gene>
    <name evidence="4" type="ORF">AVDCRST_MAG84-7532</name>
</gene>
<dbReference type="GO" id="GO:0005975">
    <property type="term" value="P:carbohydrate metabolic process"/>
    <property type="evidence" value="ECO:0007669"/>
    <property type="project" value="InterPro"/>
</dbReference>
<comment type="pathway">
    <text evidence="2">Carbohydrate biosynthesis; dTDP-L-rhamnose biosynthesis.</text>
</comment>
<comment type="similarity">
    <text evidence="1 2">Belongs to the dTDP-4-dehydrorhamnose reductase family.</text>
</comment>
<keyword evidence="2" id="KW-0521">NADP</keyword>
<dbReference type="SUPFAM" id="SSF51445">
    <property type="entry name" value="(Trans)glycosidases"/>
    <property type="match status" value="1"/>
</dbReference>
<comment type="function">
    <text evidence="2">Catalyzes the reduction of dTDP-6-deoxy-L-lyxo-4-hexulose to yield dTDP-L-rhamnose.</text>
</comment>
<evidence type="ECO:0000256" key="1">
    <source>
        <dbReference type="ARBA" id="ARBA00010944"/>
    </source>
</evidence>
<protein>
    <recommendedName>
        <fullName evidence="2">dTDP-4-dehydrorhamnose reductase</fullName>
        <ecNumber evidence="2">1.1.1.133</ecNumber>
    </recommendedName>
</protein>
<dbReference type="Pfam" id="PF00232">
    <property type="entry name" value="Glyco_hydro_1"/>
    <property type="match status" value="1"/>
</dbReference>
<dbReference type="EC" id="1.1.1.133" evidence="2"/>
<proteinExistence type="inferred from homology"/>
<dbReference type="SUPFAM" id="SSF51735">
    <property type="entry name" value="NAD(P)-binding Rossmann-fold domains"/>
    <property type="match status" value="1"/>
</dbReference>
<feature type="domain" description="RmlD-like substrate binding" evidence="3">
    <location>
        <begin position="476"/>
        <end position="729"/>
    </location>
</feature>
<dbReference type="AlphaFoldDB" id="A0A6J4PX50"/>
<organism evidence="4">
    <name type="scientific">uncultured Microcoleus sp</name>
    <dbReference type="NCBI Taxonomy" id="259945"/>
    <lineage>
        <taxon>Bacteria</taxon>
        <taxon>Bacillati</taxon>
        <taxon>Cyanobacteriota</taxon>
        <taxon>Cyanophyceae</taxon>
        <taxon>Oscillatoriophycideae</taxon>
        <taxon>Oscillatoriales</taxon>
        <taxon>Microcoleaceae</taxon>
        <taxon>Microcoleus</taxon>
        <taxon>environmental samples</taxon>
    </lineage>
</organism>
<dbReference type="GO" id="GO:0008831">
    <property type="term" value="F:dTDP-4-dehydrorhamnose reductase activity"/>
    <property type="evidence" value="ECO:0007669"/>
    <property type="project" value="UniProtKB-EC"/>
</dbReference>
<dbReference type="PANTHER" id="PTHR10491:SF4">
    <property type="entry name" value="METHIONINE ADENOSYLTRANSFERASE 2 SUBUNIT BETA"/>
    <property type="match status" value="1"/>
</dbReference>
<reference evidence="4" key="1">
    <citation type="submission" date="2020-02" db="EMBL/GenBank/DDBJ databases">
        <authorList>
            <person name="Meier V. D."/>
        </authorList>
    </citation>
    <scope>NUCLEOTIDE SEQUENCE</scope>
    <source>
        <strain evidence="4">AVDCRST_MAG84</strain>
    </source>
</reference>
<dbReference type="UniPathway" id="UPA00124"/>
<dbReference type="Gene3D" id="3.20.20.80">
    <property type="entry name" value="Glycosidases"/>
    <property type="match status" value="1"/>
</dbReference>
<dbReference type="InterPro" id="IPR036291">
    <property type="entry name" value="NAD(P)-bd_dom_sf"/>
</dbReference>
<name>A0A6J4PX50_9CYAN</name>
<dbReference type="GO" id="GO:0005829">
    <property type="term" value="C:cytosol"/>
    <property type="evidence" value="ECO:0007669"/>
    <property type="project" value="TreeGrafter"/>
</dbReference>
<dbReference type="InterPro" id="IPR001360">
    <property type="entry name" value="Glyco_hydro_1"/>
</dbReference>
<keyword evidence="2 4" id="KW-0560">Oxidoreductase</keyword>
<dbReference type="InterPro" id="IPR017853">
    <property type="entry name" value="GH"/>
</dbReference>
<dbReference type="CDD" id="cd05254">
    <property type="entry name" value="dTDP_HR_like_SDR_e"/>
    <property type="match status" value="1"/>
</dbReference>
<dbReference type="EMBL" id="CADCTZ010001859">
    <property type="protein sequence ID" value="CAA9426664.1"/>
    <property type="molecule type" value="Genomic_DNA"/>
</dbReference>
<dbReference type="PANTHER" id="PTHR10491">
    <property type="entry name" value="DTDP-4-DEHYDRORHAMNOSE REDUCTASE"/>
    <property type="match status" value="1"/>
</dbReference>
<accession>A0A6J4PX50</accession>
<dbReference type="GO" id="GO:0019305">
    <property type="term" value="P:dTDP-rhamnose biosynthetic process"/>
    <property type="evidence" value="ECO:0007669"/>
    <property type="project" value="UniProtKB-UniPathway"/>
</dbReference>
<evidence type="ECO:0000256" key="2">
    <source>
        <dbReference type="RuleBase" id="RU364082"/>
    </source>
</evidence>
<dbReference type="InterPro" id="IPR005913">
    <property type="entry name" value="dTDP_dehydrorham_reduct"/>
</dbReference>
<evidence type="ECO:0000259" key="3">
    <source>
        <dbReference type="Pfam" id="PF04321"/>
    </source>
</evidence>
<evidence type="ECO:0000313" key="4">
    <source>
        <dbReference type="EMBL" id="CAA9426664.1"/>
    </source>
</evidence>
<dbReference type="InterPro" id="IPR029903">
    <property type="entry name" value="RmlD-like-bd"/>
</dbReference>
<dbReference type="Gene3D" id="3.90.25.10">
    <property type="entry name" value="UDP-galactose 4-epimerase, domain 1"/>
    <property type="match status" value="1"/>
</dbReference>